<evidence type="ECO:0000259" key="1">
    <source>
        <dbReference type="PROSITE" id="PS51832"/>
    </source>
</evidence>
<reference evidence="2 3" key="1">
    <citation type="submission" date="2019-03" db="EMBL/GenBank/DDBJ databases">
        <title>Genomic Encyclopedia of Type Strains, Phase IV (KMG-IV): sequencing the most valuable type-strain genomes for metagenomic binning, comparative biology and taxonomic classification.</title>
        <authorList>
            <person name="Goeker M."/>
        </authorList>
    </citation>
    <scope>NUCLEOTIDE SEQUENCE [LARGE SCALE GENOMIC DNA]</scope>
    <source>
        <strain evidence="2 3">DSM 26752</strain>
    </source>
</reference>
<accession>A0A4R3KZS9</accession>
<dbReference type="RefSeq" id="WP_132025683.1">
    <property type="nucleotide sequence ID" value="NZ_CP068564.1"/>
</dbReference>
<sequence length="344" mass="39415">MVKVYTNELKPGMVLSKDVGSLKSGAILASKGTVLNKKIIRKIRNQGVKYVFIYDPEEDSEDIRQNNLIIRYEIFSDKVEKVFSDVKLGKKIILSEINDELDELIVEIIQNNNILGRLRQLEEKDDYTFNHSLNVSMLATMIAKWLNYTDKQIKQIALTGLFHDIGKLKISDDILHKPGKLTNEEQEIMMKHPIYSYNILLDTVGISKNILVGVLQHHEREDGSGYPYGLKGDKIHEYAKIIAVCDVYDALTSDRYYKKKISPFYAAEVLEEQSFGILDPKITQLFLNKVSEFYVGCKVLLSNGKEGEIIYVHPQRPTRTIVKSGDEYINFLESQDVFIVDIIE</sequence>
<name>A0A4R3KZS9_9FIRM</name>
<dbReference type="PANTHER" id="PTHR43155:SF2">
    <property type="entry name" value="CYCLIC DI-GMP PHOSPHODIESTERASE PA4108"/>
    <property type="match status" value="1"/>
</dbReference>
<evidence type="ECO:0000313" key="3">
    <source>
        <dbReference type="Proteomes" id="UP000294567"/>
    </source>
</evidence>
<dbReference type="PROSITE" id="PS51832">
    <property type="entry name" value="HD_GYP"/>
    <property type="match status" value="1"/>
</dbReference>
<dbReference type="Proteomes" id="UP000294567">
    <property type="component" value="Unassembled WGS sequence"/>
</dbReference>
<comment type="caution">
    <text evidence="2">The sequence shown here is derived from an EMBL/GenBank/DDBJ whole genome shotgun (WGS) entry which is preliminary data.</text>
</comment>
<dbReference type="Pfam" id="PF13487">
    <property type="entry name" value="HD_5"/>
    <property type="match status" value="1"/>
</dbReference>
<organism evidence="2 3">
    <name type="scientific">Keratinibaculum paraultunense</name>
    <dbReference type="NCBI Taxonomy" id="1278232"/>
    <lineage>
        <taxon>Bacteria</taxon>
        <taxon>Bacillati</taxon>
        <taxon>Bacillota</taxon>
        <taxon>Tissierellia</taxon>
        <taxon>Tissierellales</taxon>
        <taxon>Tepidimicrobiaceae</taxon>
        <taxon>Keratinibaculum</taxon>
    </lineage>
</organism>
<keyword evidence="3" id="KW-1185">Reference proteome</keyword>
<dbReference type="AlphaFoldDB" id="A0A4R3KZS9"/>
<dbReference type="SMART" id="SM00471">
    <property type="entry name" value="HDc"/>
    <property type="match status" value="1"/>
</dbReference>
<dbReference type="CDD" id="cd00077">
    <property type="entry name" value="HDc"/>
    <property type="match status" value="1"/>
</dbReference>
<dbReference type="SUPFAM" id="SSF109604">
    <property type="entry name" value="HD-domain/PDEase-like"/>
    <property type="match status" value="1"/>
</dbReference>
<dbReference type="EMBL" id="SMAE01000002">
    <property type="protein sequence ID" value="TCS91105.1"/>
    <property type="molecule type" value="Genomic_DNA"/>
</dbReference>
<gene>
    <name evidence="2" type="ORF">EDD65_10231</name>
</gene>
<dbReference type="PANTHER" id="PTHR43155">
    <property type="entry name" value="CYCLIC DI-GMP PHOSPHODIESTERASE PA4108-RELATED"/>
    <property type="match status" value="1"/>
</dbReference>
<protein>
    <submittedName>
        <fullName evidence="2">HD-GYP domain-containing protein (C-di-GMP phosphodiesterase class II)</fullName>
    </submittedName>
</protein>
<dbReference type="InterPro" id="IPR003607">
    <property type="entry name" value="HD/PDEase_dom"/>
</dbReference>
<proteinExistence type="predicted"/>
<dbReference type="InterPro" id="IPR037522">
    <property type="entry name" value="HD_GYP_dom"/>
</dbReference>
<dbReference type="OrthoDB" id="9804747at2"/>
<feature type="domain" description="HD-GYP" evidence="1">
    <location>
        <begin position="106"/>
        <end position="302"/>
    </location>
</feature>
<evidence type="ECO:0000313" key="2">
    <source>
        <dbReference type="EMBL" id="TCS91105.1"/>
    </source>
</evidence>
<dbReference type="Gene3D" id="1.10.3210.10">
    <property type="entry name" value="Hypothetical protein af1432"/>
    <property type="match status" value="1"/>
</dbReference>